<dbReference type="PANTHER" id="PTHR31332:SF0">
    <property type="entry name" value="7-HYDROXYMETHYL CHLOROPHYLL A REDUCTASE, CHLOROPLASTIC"/>
    <property type="match status" value="1"/>
</dbReference>
<dbReference type="InterPro" id="IPR017896">
    <property type="entry name" value="4Fe4S_Fe-S-bd"/>
</dbReference>
<gene>
    <name evidence="5" type="ORF">C4532_02210</name>
</gene>
<protein>
    <recommendedName>
        <fullName evidence="4">4Fe-4S ferredoxin-type domain-containing protein</fullName>
    </recommendedName>
</protein>
<dbReference type="AlphaFoldDB" id="A0A419F7W2"/>
<dbReference type="PROSITE" id="PS00198">
    <property type="entry name" value="4FE4S_FER_1"/>
    <property type="match status" value="1"/>
</dbReference>
<dbReference type="EMBL" id="QZKI01000014">
    <property type="protein sequence ID" value="RJP74506.1"/>
    <property type="molecule type" value="Genomic_DNA"/>
</dbReference>
<dbReference type="InterPro" id="IPR007516">
    <property type="entry name" value="Co_F420_Hydgase/DH_bsu_N"/>
</dbReference>
<feature type="non-terminal residue" evidence="5">
    <location>
        <position position="151"/>
    </location>
</feature>
<name>A0A419F7W2_9BACT</name>
<dbReference type="GO" id="GO:0052592">
    <property type="term" value="F:oxidoreductase activity, acting on CH or CH2 groups, with an iron-sulfur protein as acceptor"/>
    <property type="evidence" value="ECO:0007669"/>
    <property type="project" value="TreeGrafter"/>
</dbReference>
<dbReference type="SUPFAM" id="SSF54862">
    <property type="entry name" value="4Fe-4S ferredoxins"/>
    <property type="match status" value="1"/>
</dbReference>
<dbReference type="PROSITE" id="PS51379">
    <property type="entry name" value="4FE4S_FER_2"/>
    <property type="match status" value="1"/>
</dbReference>
<evidence type="ECO:0000313" key="5">
    <source>
        <dbReference type="EMBL" id="RJP74506.1"/>
    </source>
</evidence>
<comment type="caution">
    <text evidence="5">The sequence shown here is derived from an EMBL/GenBank/DDBJ whole genome shotgun (WGS) entry which is preliminary data.</text>
</comment>
<evidence type="ECO:0000256" key="1">
    <source>
        <dbReference type="ARBA" id="ARBA00022723"/>
    </source>
</evidence>
<dbReference type="InterPro" id="IPR017900">
    <property type="entry name" value="4Fe4S_Fe_S_CS"/>
</dbReference>
<dbReference type="PANTHER" id="PTHR31332">
    <property type="entry name" value="7-HYDROXYMETHYL CHLOROPHYLL A REDUCTASE, CHLOROPLASTIC"/>
    <property type="match status" value="1"/>
</dbReference>
<organism evidence="5 6">
    <name type="scientific">Candidatus Abyssobacteria bacterium SURF_17</name>
    <dbReference type="NCBI Taxonomy" id="2093361"/>
    <lineage>
        <taxon>Bacteria</taxon>
        <taxon>Pseudomonadati</taxon>
        <taxon>Candidatus Hydrogenedentota</taxon>
        <taxon>Candidatus Abyssobacteria</taxon>
    </lineage>
</organism>
<accession>A0A419F7W2</accession>
<keyword evidence="2" id="KW-0408">Iron</keyword>
<feature type="domain" description="4Fe-4S ferredoxin-type" evidence="4">
    <location>
        <begin position="12"/>
        <end position="41"/>
    </location>
</feature>
<evidence type="ECO:0000259" key="4">
    <source>
        <dbReference type="PROSITE" id="PS51379"/>
    </source>
</evidence>
<keyword evidence="1" id="KW-0479">Metal-binding</keyword>
<dbReference type="GO" id="GO:0046872">
    <property type="term" value="F:metal ion binding"/>
    <property type="evidence" value="ECO:0007669"/>
    <property type="project" value="UniProtKB-KW"/>
</dbReference>
<reference evidence="5 6" key="1">
    <citation type="journal article" date="2017" name="ISME J.">
        <title>Energy and carbon metabolisms in a deep terrestrial subsurface fluid microbial community.</title>
        <authorList>
            <person name="Momper L."/>
            <person name="Jungbluth S.P."/>
            <person name="Lee M.D."/>
            <person name="Amend J.P."/>
        </authorList>
    </citation>
    <scope>NUCLEOTIDE SEQUENCE [LARGE SCALE GENOMIC DNA]</scope>
    <source>
        <strain evidence="5">SURF_17</strain>
    </source>
</reference>
<evidence type="ECO:0000256" key="3">
    <source>
        <dbReference type="ARBA" id="ARBA00023014"/>
    </source>
</evidence>
<evidence type="ECO:0000313" key="6">
    <source>
        <dbReference type="Proteomes" id="UP000285961"/>
    </source>
</evidence>
<dbReference type="Pfam" id="PF04422">
    <property type="entry name" value="FrhB_FdhB_N"/>
    <property type="match status" value="1"/>
</dbReference>
<dbReference type="Proteomes" id="UP000285961">
    <property type="component" value="Unassembled WGS sequence"/>
</dbReference>
<dbReference type="InterPro" id="IPR045220">
    <property type="entry name" value="FRHB/FDHB/HCAR-like"/>
</dbReference>
<evidence type="ECO:0000256" key="2">
    <source>
        <dbReference type="ARBA" id="ARBA00023004"/>
    </source>
</evidence>
<sequence length="151" mass="16350">MDELMNKGPDELQSEVQQADLCTGCGMCTGLCPYIKEMEEKIAVIERCGRSDGRCYRFCPRTATDLNALDEMAFGAKRADAVLGAYRSLSMVKAEDAAVHAAGQYGGTVTALVIRALEQGVIDAALLTKYSDRKAVLPRPTVARTRDEVLA</sequence>
<dbReference type="Gene3D" id="3.30.70.20">
    <property type="match status" value="1"/>
</dbReference>
<dbReference type="GO" id="GO:0051536">
    <property type="term" value="F:iron-sulfur cluster binding"/>
    <property type="evidence" value="ECO:0007669"/>
    <property type="project" value="UniProtKB-KW"/>
</dbReference>
<keyword evidence="3" id="KW-0411">Iron-sulfur</keyword>
<proteinExistence type="predicted"/>